<dbReference type="Proteomes" id="UP000317369">
    <property type="component" value="Chromosome"/>
</dbReference>
<dbReference type="Gene3D" id="3.40.50.150">
    <property type="entry name" value="Vaccinia Virus protein VP39"/>
    <property type="match status" value="1"/>
</dbReference>
<dbReference type="GO" id="GO:0032259">
    <property type="term" value="P:methylation"/>
    <property type="evidence" value="ECO:0007669"/>
    <property type="project" value="UniProtKB-KW"/>
</dbReference>
<evidence type="ECO:0000313" key="2">
    <source>
        <dbReference type="EMBL" id="QDU32058.1"/>
    </source>
</evidence>
<dbReference type="PANTHER" id="PTHR43591">
    <property type="entry name" value="METHYLTRANSFERASE"/>
    <property type="match status" value="1"/>
</dbReference>
<dbReference type="SUPFAM" id="SSF53335">
    <property type="entry name" value="S-adenosyl-L-methionine-dependent methyltransferases"/>
    <property type="match status" value="1"/>
</dbReference>
<dbReference type="CDD" id="cd02440">
    <property type="entry name" value="AdoMet_MTases"/>
    <property type="match status" value="1"/>
</dbReference>
<dbReference type="InterPro" id="IPR013216">
    <property type="entry name" value="Methyltransf_11"/>
</dbReference>
<evidence type="ECO:0000313" key="3">
    <source>
        <dbReference type="Proteomes" id="UP000317369"/>
    </source>
</evidence>
<accession>A0A517YPA5</accession>
<keyword evidence="2" id="KW-0489">Methyltransferase</keyword>
<feature type="domain" description="Methyltransferase type 11" evidence="1">
    <location>
        <begin position="52"/>
        <end position="153"/>
    </location>
</feature>
<dbReference type="InterPro" id="IPR029063">
    <property type="entry name" value="SAM-dependent_MTases_sf"/>
</dbReference>
<dbReference type="GO" id="GO:0008757">
    <property type="term" value="F:S-adenosylmethionine-dependent methyltransferase activity"/>
    <property type="evidence" value="ECO:0007669"/>
    <property type="project" value="InterPro"/>
</dbReference>
<organism evidence="2 3">
    <name type="scientific">Poriferisphaera corsica</name>
    <dbReference type="NCBI Taxonomy" id="2528020"/>
    <lineage>
        <taxon>Bacteria</taxon>
        <taxon>Pseudomonadati</taxon>
        <taxon>Planctomycetota</taxon>
        <taxon>Phycisphaerae</taxon>
        <taxon>Phycisphaerales</taxon>
        <taxon>Phycisphaeraceae</taxon>
        <taxon>Poriferisphaera</taxon>
    </lineage>
</organism>
<dbReference type="EC" id="2.1.1.-" evidence="2"/>
<reference evidence="2 3" key="1">
    <citation type="submission" date="2019-02" db="EMBL/GenBank/DDBJ databases">
        <title>Deep-cultivation of Planctomycetes and their phenomic and genomic characterization uncovers novel biology.</title>
        <authorList>
            <person name="Wiegand S."/>
            <person name="Jogler M."/>
            <person name="Boedeker C."/>
            <person name="Pinto D."/>
            <person name="Vollmers J."/>
            <person name="Rivas-Marin E."/>
            <person name="Kohn T."/>
            <person name="Peeters S.H."/>
            <person name="Heuer A."/>
            <person name="Rast P."/>
            <person name="Oberbeckmann S."/>
            <person name="Bunk B."/>
            <person name="Jeske O."/>
            <person name="Meyerdierks A."/>
            <person name="Storesund J.E."/>
            <person name="Kallscheuer N."/>
            <person name="Luecker S."/>
            <person name="Lage O.M."/>
            <person name="Pohl T."/>
            <person name="Merkel B.J."/>
            <person name="Hornburger P."/>
            <person name="Mueller R.-W."/>
            <person name="Bruemmer F."/>
            <person name="Labrenz M."/>
            <person name="Spormann A.M."/>
            <person name="Op den Camp H."/>
            <person name="Overmann J."/>
            <person name="Amann R."/>
            <person name="Jetten M.S.M."/>
            <person name="Mascher T."/>
            <person name="Medema M.H."/>
            <person name="Devos D.P."/>
            <person name="Kaster A.-K."/>
            <person name="Ovreas L."/>
            <person name="Rohde M."/>
            <person name="Galperin M.Y."/>
            <person name="Jogler C."/>
        </authorList>
    </citation>
    <scope>NUCLEOTIDE SEQUENCE [LARGE SCALE GENOMIC DNA]</scope>
    <source>
        <strain evidence="2 3">KS4</strain>
    </source>
</reference>
<dbReference type="AlphaFoldDB" id="A0A517YPA5"/>
<dbReference type="PANTHER" id="PTHR43591:SF24">
    <property type="entry name" value="2-METHOXY-6-POLYPRENYL-1,4-BENZOQUINOL METHYLASE, MITOCHONDRIAL"/>
    <property type="match status" value="1"/>
</dbReference>
<proteinExistence type="predicted"/>
<dbReference type="RefSeq" id="WP_200761420.1">
    <property type="nucleotide sequence ID" value="NZ_CP036425.1"/>
</dbReference>
<gene>
    <name evidence="2" type="ORF">KS4_00860</name>
</gene>
<keyword evidence="2" id="KW-0808">Transferase</keyword>
<dbReference type="EMBL" id="CP036425">
    <property type="protein sequence ID" value="QDU32058.1"/>
    <property type="molecule type" value="Genomic_DNA"/>
</dbReference>
<name>A0A517YPA5_9BACT</name>
<dbReference type="KEGG" id="pcor:KS4_00860"/>
<sequence>MITLLKNQSEVESAVTFLNERKIPLHFTRQKNWDHVCVVNELNRVKRDVKVLDMGSGDGYTLRLLRKLGYRKIQGIDFSKPILRRRQRWLRKFWPFGYTGEHDIVVGDLCDTPFEDEGFDVLTCVSVIEHGVDLERFFRECGRLLKNEGKLIVTFDYWHDFDQGLLVEERIFDLPWCVFNTEMVDEMIGMAAQYGLVVAGEREMPRCEETTVRYRGFDYTFMCVIFEKMNTT</sequence>
<keyword evidence="3" id="KW-1185">Reference proteome</keyword>
<evidence type="ECO:0000259" key="1">
    <source>
        <dbReference type="Pfam" id="PF08241"/>
    </source>
</evidence>
<dbReference type="Pfam" id="PF08241">
    <property type="entry name" value="Methyltransf_11"/>
    <property type="match status" value="1"/>
</dbReference>
<protein>
    <submittedName>
        <fullName evidence="2">Putative S-adenosylmethionine-dependent methyltransferase/MSMEI_2290</fullName>
        <ecNumber evidence="2">2.1.1.-</ecNumber>
    </submittedName>
</protein>